<evidence type="ECO:0000313" key="2">
    <source>
        <dbReference type="Proteomes" id="UP000195772"/>
    </source>
</evidence>
<sequence>MTDETIRSTNVRGLKTHEEIFETFDKSVFSPARKAPLSARRTFYYDARNRVIQSVETTPLGYGLRISYKYDYSGNILIRDEQHNISEGEPLNLRYAYTYDGRGRQLREVVSINGKVCADVASAYDELGRLQTKTAENGLETEHKYNIQGWLSGITHRIKAPSVNLQTGDTLWIRNIIFTEQLNYFKPQAAKPLYSGNIAEISWNRGGDVMGDNTYAYSYDMLGRLTDAELYKREPSENFPGFSPLRDNTFTERRMEYDLNGNMRSFERYNGDEILKYKYLLDGNQLVRVKRYPGTKDSEGKVAFGIEEADNPFEYDAMGNLVYDGQNQLKISYDFLNLPEKIAPAELHSQAGDLFLANYCYLWNGEKIASADVRGSGYLYIGSVRYSLDSAKPAFESAPFAMGRIGRLGEEYDTRYFLNDHLGSVRTIVNQNGVVTVEYDYMPYGMQHKNSSLATSDTNEFRYNGKELQSRFCVDLYDSQARLQGMNARFNSIDPLAGEMPDISPYAYCAGNPIIYIDPNGKEIDKYYREDGTLLLDTGIGEKVFVIKTQRNIKGAQPIDSNTAKSTESKIVSGNIDGAHMENVVEIVPISTLEAAKNTIKDDGTGTGSTANQREYGGNILVDNTITDVTVGPMRGDNGKINASVNIPPNKDAKASYHSHPSGTLMINGKLNGSSAYPSPADFNNLNGQIGYLFQMRTQEIVIYDRKQVIATLPFSVLK</sequence>
<dbReference type="PANTHER" id="PTHR32305">
    <property type="match status" value="1"/>
</dbReference>
<reference evidence="2" key="1">
    <citation type="submission" date="2017-04" db="EMBL/GenBank/DDBJ databases">
        <title>Function of individual gut microbiota members based on whole genome sequencing of pure cultures obtained from chicken caecum.</title>
        <authorList>
            <person name="Medvecky M."/>
            <person name="Cejkova D."/>
            <person name="Polansky O."/>
            <person name="Karasova D."/>
            <person name="Kubasova T."/>
            <person name="Cizek A."/>
            <person name="Rychlik I."/>
        </authorList>
    </citation>
    <scope>NUCLEOTIDE SEQUENCE [LARGE SCALE GENOMIC DNA]</scope>
    <source>
        <strain evidence="2">An90</strain>
    </source>
</reference>
<dbReference type="eggNOG" id="COG3209">
    <property type="taxonomic scope" value="Bacteria"/>
</dbReference>
<proteinExistence type="predicted"/>
<dbReference type="NCBIfam" id="TIGR03696">
    <property type="entry name" value="Rhs_assc_core"/>
    <property type="match status" value="1"/>
</dbReference>
<dbReference type="EMBL" id="NFHB01000009">
    <property type="protein sequence ID" value="OUN02156.1"/>
    <property type="molecule type" value="Genomic_DNA"/>
</dbReference>
<dbReference type="Gene3D" id="2.180.10.10">
    <property type="entry name" value="RHS repeat-associated core"/>
    <property type="match status" value="1"/>
</dbReference>
<dbReference type="Proteomes" id="UP000195772">
    <property type="component" value="Unassembled WGS sequence"/>
</dbReference>
<gene>
    <name evidence="1" type="ORF">B5G41_12380</name>
</gene>
<accession>A0A1Y3QRE0</accession>
<dbReference type="InterPro" id="IPR050708">
    <property type="entry name" value="T6SS_VgrG/RHS"/>
</dbReference>
<organism evidence="1 2">
    <name type="scientific">Alistipes onderdonkii</name>
    <dbReference type="NCBI Taxonomy" id="328813"/>
    <lineage>
        <taxon>Bacteria</taxon>
        <taxon>Pseudomonadati</taxon>
        <taxon>Bacteroidota</taxon>
        <taxon>Bacteroidia</taxon>
        <taxon>Bacteroidales</taxon>
        <taxon>Rikenellaceae</taxon>
        <taxon>Alistipes</taxon>
    </lineage>
</organism>
<dbReference type="InterPro" id="IPR022385">
    <property type="entry name" value="Rhs_assc_core"/>
</dbReference>
<name>A0A1Y3QRE0_9BACT</name>
<dbReference type="PANTHER" id="PTHR32305:SF15">
    <property type="entry name" value="PROTEIN RHSA-RELATED"/>
    <property type="match status" value="1"/>
</dbReference>
<dbReference type="AlphaFoldDB" id="A0A1Y3QRE0"/>
<evidence type="ECO:0000313" key="1">
    <source>
        <dbReference type="EMBL" id="OUN02156.1"/>
    </source>
</evidence>
<evidence type="ECO:0008006" key="3">
    <source>
        <dbReference type="Google" id="ProtNLM"/>
    </source>
</evidence>
<comment type="caution">
    <text evidence="1">The sequence shown here is derived from an EMBL/GenBank/DDBJ whole genome shotgun (WGS) entry which is preliminary data.</text>
</comment>
<protein>
    <recommendedName>
        <fullName evidence="3">RHS repeat-associated core domain-containing protein</fullName>
    </recommendedName>
</protein>